<dbReference type="InterPro" id="IPR039781">
    <property type="entry name" value="Rad21/Rec8-like"/>
</dbReference>
<dbReference type="Pfam" id="PF04825">
    <property type="entry name" value="Rad21_Rec8_N"/>
    <property type="match status" value="1"/>
</dbReference>
<evidence type="ECO:0000313" key="7">
    <source>
        <dbReference type="EMBL" id="CAK9868453.1"/>
    </source>
</evidence>
<sequence length="824" mass="92214">MFYSQLILAKKGPLGTIWIAAHLERKLRKNQVTETNISVSVDSILFPEAPIALRLSGHLLLGVVRIYSRKVNYLFHDCSEALTKIKQAFHSGVVDLPPEAATAPFNAITLPENFDLDELEPLPDRESAMLLSNGAAEHHVTTREQITLQDPMDDNIYFGSQFGLDERFPESDVPRMGFDFDEEELEKAKGQEPSPKEITLQEDVLPSLMHDQAMDYDRIDQMDAMDMDPMTPAPPTMMDLDLENPDIQVEHFDEPDHLAPVMGAHDQLEPAIDMVDVVESTLDEPSLEKPADEGLGGEEPTVNEVGIEEPVVEELVAEDVVEERVVTEGMVEEPVITVPDELVPIVEVVAAEQSKPDTPARPFDFDQEEVPDAETLRSAVEPQTEQEPNVLDLDKNMLIVESELDRNRPLAMEDDVVMEERELLVEESIMEVSREEAPSSVKAPNMDDDLPADDDVLAILLGGRGTPALGVIPTPTEVVVPAQKWKRAPKPALRKRKPVLDMAIAVPGEVMREQLANTDNIRRVRKKAPCTRHELWEVQKQSLGHQMFSEPSLPGVCAELHELYERMLVSGEIALPSADSAHARTPESEKVPQTPQIDSLPKDPKEEEPKHEGREEETKEDEPEDERRAIEPEPQPDAQEVAHVQASLDPDEGNEEMNLQEIKETLQLEGNAEMNVQEIKETLRLEGNAEMNVQEIKETQVNEGVQPMEPLLLTEVQNETPGAAVREADTQLEAANEAEVGCRAVGRYLQGAFENINSDSNREEGDVAKFGLDHTLRGKSRKEAARMFFETLVLKTKDYIDVEQAQPYSEIYLTARPKLMKARF</sequence>
<dbReference type="Proteomes" id="UP001497522">
    <property type="component" value="Chromosome 18"/>
</dbReference>
<dbReference type="EMBL" id="OZ023719">
    <property type="protein sequence ID" value="CAK9868453.1"/>
    <property type="molecule type" value="Genomic_DNA"/>
</dbReference>
<dbReference type="InterPro" id="IPR036390">
    <property type="entry name" value="WH_DNA-bd_sf"/>
</dbReference>
<dbReference type="InterPro" id="IPR023093">
    <property type="entry name" value="ScpA-like_C"/>
</dbReference>
<evidence type="ECO:0000256" key="4">
    <source>
        <dbReference type="SAM" id="MobiDB-lite"/>
    </source>
</evidence>
<dbReference type="Pfam" id="PF04824">
    <property type="entry name" value="Rad21_Rec8"/>
    <property type="match status" value="1"/>
</dbReference>
<dbReference type="SUPFAM" id="SSF46785">
    <property type="entry name" value="Winged helix' DNA-binding domain"/>
    <property type="match status" value="1"/>
</dbReference>
<proteinExistence type="inferred from homology"/>
<organism evidence="7 8">
    <name type="scientific">Sphagnum jensenii</name>
    <dbReference type="NCBI Taxonomy" id="128206"/>
    <lineage>
        <taxon>Eukaryota</taxon>
        <taxon>Viridiplantae</taxon>
        <taxon>Streptophyta</taxon>
        <taxon>Embryophyta</taxon>
        <taxon>Bryophyta</taxon>
        <taxon>Sphagnophytina</taxon>
        <taxon>Sphagnopsida</taxon>
        <taxon>Sphagnales</taxon>
        <taxon>Sphagnaceae</taxon>
        <taxon>Sphagnum</taxon>
    </lineage>
</organism>
<evidence type="ECO:0000259" key="5">
    <source>
        <dbReference type="Pfam" id="PF04824"/>
    </source>
</evidence>
<feature type="region of interest" description="Disordered" evidence="4">
    <location>
        <begin position="578"/>
        <end position="643"/>
    </location>
</feature>
<evidence type="ECO:0000256" key="3">
    <source>
        <dbReference type="ARBA" id="ARBA00023242"/>
    </source>
</evidence>
<comment type="similarity">
    <text evidence="2">Belongs to the rad21 family.</text>
</comment>
<keyword evidence="8" id="KW-1185">Reference proteome</keyword>
<dbReference type="PANTHER" id="PTHR12585">
    <property type="entry name" value="SCC1 / RAD21 FAMILY MEMBER"/>
    <property type="match status" value="1"/>
</dbReference>
<dbReference type="InterPro" id="IPR006909">
    <property type="entry name" value="Rad21/Rec8_C_eu"/>
</dbReference>
<feature type="domain" description="Rad21/Rec8-like protein N-terminal" evidence="6">
    <location>
        <begin position="1"/>
        <end position="100"/>
    </location>
</feature>
<dbReference type="Gene3D" id="1.10.10.580">
    <property type="entry name" value="Structural maintenance of chromosome 1. Chain E"/>
    <property type="match status" value="1"/>
</dbReference>
<feature type="domain" description="Rad21/Rec8-like protein C-terminal eukaryotic" evidence="5">
    <location>
        <begin position="769"/>
        <end position="819"/>
    </location>
</feature>
<dbReference type="PANTHER" id="PTHR12585:SF69">
    <property type="entry name" value="FI11703P"/>
    <property type="match status" value="1"/>
</dbReference>
<evidence type="ECO:0000259" key="6">
    <source>
        <dbReference type="Pfam" id="PF04825"/>
    </source>
</evidence>
<feature type="compositionally biased region" description="Basic and acidic residues" evidence="4">
    <location>
        <begin position="581"/>
        <end position="590"/>
    </location>
</feature>
<comment type="subcellular location">
    <subcellularLocation>
        <location evidence="1">Nucleus</location>
    </subcellularLocation>
</comment>
<dbReference type="InterPro" id="IPR006910">
    <property type="entry name" value="Rad21_Rec8_N"/>
</dbReference>
<reference evidence="7" key="1">
    <citation type="submission" date="2024-03" db="EMBL/GenBank/DDBJ databases">
        <authorList>
            <consortium name="ELIXIR-Norway"/>
            <consortium name="Elixir Norway"/>
        </authorList>
    </citation>
    <scope>NUCLEOTIDE SEQUENCE</scope>
</reference>
<gene>
    <name evidence="7" type="ORF">CSSPJE1EN2_LOCUS11412</name>
</gene>
<keyword evidence="3" id="KW-0539">Nucleus</keyword>
<accession>A0ABP1B0P2</accession>
<evidence type="ECO:0000256" key="2">
    <source>
        <dbReference type="ARBA" id="ARBA00009870"/>
    </source>
</evidence>
<evidence type="ECO:0000313" key="8">
    <source>
        <dbReference type="Proteomes" id="UP001497522"/>
    </source>
</evidence>
<name>A0ABP1B0P2_9BRYO</name>
<protein>
    <submittedName>
        <fullName evidence="7">Uncharacterized protein</fullName>
    </submittedName>
</protein>
<feature type="region of interest" description="Disordered" evidence="4">
    <location>
        <begin position="430"/>
        <end position="449"/>
    </location>
</feature>
<feature type="compositionally biased region" description="Basic and acidic residues" evidence="4">
    <location>
        <begin position="600"/>
        <end position="617"/>
    </location>
</feature>
<dbReference type="CDD" id="cd21793">
    <property type="entry name" value="Rad21_Rec8_M_AtSYN1-like"/>
    <property type="match status" value="1"/>
</dbReference>
<evidence type="ECO:0000256" key="1">
    <source>
        <dbReference type="ARBA" id="ARBA00004123"/>
    </source>
</evidence>